<dbReference type="InterPro" id="IPR015947">
    <property type="entry name" value="PUA-like_sf"/>
</dbReference>
<dbReference type="RefSeq" id="WP_057737289.1">
    <property type="nucleotide sequence ID" value="NZ_AZDQ01000005.1"/>
</dbReference>
<dbReference type="CDD" id="cd06555">
    <property type="entry name" value="ASCH_PF0470_like"/>
    <property type="match status" value="1"/>
</dbReference>
<gene>
    <name evidence="2" type="ORF">LA20249_07675</name>
</gene>
<name>A0A2K9HP05_9LACO</name>
<sequence>MKMSLYHQPFEAIKAGTKKIEVRLNDEKRSKLHVGDRIEFTDLTTSETVQVKVLGLEKFSSFKELFTKYSGEIIGEFENKSVTDLDLENQKIYSQTREAKYGALAIRIEILR</sequence>
<dbReference type="Pfam" id="PF04266">
    <property type="entry name" value="ASCH"/>
    <property type="match status" value="1"/>
</dbReference>
<keyword evidence="3" id="KW-1185">Reference proteome</keyword>
<dbReference type="SMART" id="SM01022">
    <property type="entry name" value="ASCH"/>
    <property type="match status" value="1"/>
</dbReference>
<dbReference type="AlphaFoldDB" id="A0A2K9HP05"/>
<feature type="domain" description="ASCH" evidence="1">
    <location>
        <begin position="3"/>
        <end position="112"/>
    </location>
</feature>
<reference evidence="2 3" key="1">
    <citation type="submission" date="2016-12" db="EMBL/GenBank/DDBJ databases">
        <title>The whole genome sequencing and assembly of Lactobacillus alimentarius DSM 20249T strain.</title>
        <authorList>
            <person name="Lee Y.-J."/>
            <person name="Yi H."/>
            <person name="Bahn Y.-S."/>
            <person name="Kim J.F."/>
            <person name="Lee D.-W."/>
        </authorList>
    </citation>
    <scope>NUCLEOTIDE SEQUENCE [LARGE SCALE GENOMIC DNA]</scope>
    <source>
        <strain evidence="2 3">DSM 20249</strain>
    </source>
</reference>
<evidence type="ECO:0000313" key="3">
    <source>
        <dbReference type="Proteomes" id="UP000234653"/>
    </source>
</evidence>
<dbReference type="STRING" id="1423720.FC67_GL001352"/>
<evidence type="ECO:0000313" key="2">
    <source>
        <dbReference type="EMBL" id="AUI72063.1"/>
    </source>
</evidence>
<proteinExistence type="predicted"/>
<accession>A0A2K9HP05</accession>
<dbReference type="InterPro" id="IPR007374">
    <property type="entry name" value="ASCH_domain"/>
</dbReference>
<dbReference type="EMBL" id="CP018867">
    <property type="protein sequence ID" value="AUI72063.1"/>
    <property type="molecule type" value="Genomic_DNA"/>
</dbReference>
<dbReference type="PIRSF" id="PIRSF016134">
    <property type="entry name" value="UCP016134"/>
    <property type="match status" value="1"/>
</dbReference>
<dbReference type="InterPro" id="IPR016645">
    <property type="entry name" value="UCP016134"/>
</dbReference>
<evidence type="ECO:0000259" key="1">
    <source>
        <dbReference type="SMART" id="SM01022"/>
    </source>
</evidence>
<protein>
    <recommendedName>
        <fullName evidence="1">ASCH domain-containing protein</fullName>
    </recommendedName>
</protein>
<organism evidence="2 3">
    <name type="scientific">Companilactobacillus alimentarius DSM 20249</name>
    <dbReference type="NCBI Taxonomy" id="1423720"/>
    <lineage>
        <taxon>Bacteria</taxon>
        <taxon>Bacillati</taxon>
        <taxon>Bacillota</taxon>
        <taxon>Bacilli</taxon>
        <taxon>Lactobacillales</taxon>
        <taxon>Lactobacillaceae</taxon>
        <taxon>Companilactobacillus</taxon>
    </lineage>
</organism>
<dbReference type="KEGG" id="lali:LA20249_07675"/>
<dbReference type="Gene3D" id="2.30.130.30">
    <property type="entry name" value="Hypothetical protein"/>
    <property type="match status" value="1"/>
</dbReference>
<dbReference type="Proteomes" id="UP000234653">
    <property type="component" value="Chromosome"/>
</dbReference>
<dbReference type="SUPFAM" id="SSF88697">
    <property type="entry name" value="PUA domain-like"/>
    <property type="match status" value="1"/>
</dbReference>